<dbReference type="Pfam" id="PF02678">
    <property type="entry name" value="Pirin"/>
    <property type="match status" value="1"/>
</dbReference>
<dbReference type="AlphaFoldDB" id="A0A222G6Y8"/>
<feature type="domain" description="Quercetin 2,3-dioxygenase C-terminal cupin" evidence="5">
    <location>
        <begin position="147"/>
        <end position="233"/>
    </location>
</feature>
<evidence type="ECO:0000313" key="7">
    <source>
        <dbReference type="Proteomes" id="UP000202259"/>
    </source>
</evidence>
<dbReference type="GO" id="GO:0046872">
    <property type="term" value="F:metal ion binding"/>
    <property type="evidence" value="ECO:0007669"/>
    <property type="project" value="UniProtKB-KW"/>
</dbReference>
<dbReference type="InterPro" id="IPR003829">
    <property type="entry name" value="Pirin_N_dom"/>
</dbReference>
<dbReference type="OrthoDB" id="9780903at2"/>
<feature type="binding site" evidence="2">
    <location>
        <position position="103"/>
    </location>
    <ligand>
        <name>Fe cation</name>
        <dbReference type="ChEBI" id="CHEBI:24875"/>
    </ligand>
</feature>
<proteinExistence type="inferred from homology"/>
<evidence type="ECO:0000259" key="4">
    <source>
        <dbReference type="Pfam" id="PF02678"/>
    </source>
</evidence>
<evidence type="ECO:0000256" key="2">
    <source>
        <dbReference type="PIRSR" id="PIRSR006232-1"/>
    </source>
</evidence>
<feature type="binding site" evidence="2">
    <location>
        <position position="59"/>
    </location>
    <ligand>
        <name>Fe cation</name>
        <dbReference type="ChEBI" id="CHEBI:24875"/>
    </ligand>
</feature>
<dbReference type="Proteomes" id="UP000202259">
    <property type="component" value="Chromosome"/>
</dbReference>
<evidence type="ECO:0000256" key="1">
    <source>
        <dbReference type="ARBA" id="ARBA00008416"/>
    </source>
</evidence>
<dbReference type="KEGG" id="cber:B5D82_07695"/>
<dbReference type="PIRSF" id="PIRSF006232">
    <property type="entry name" value="Pirin"/>
    <property type="match status" value="1"/>
</dbReference>
<dbReference type="Gene3D" id="2.60.120.10">
    <property type="entry name" value="Jelly Rolls"/>
    <property type="match status" value="2"/>
</dbReference>
<keyword evidence="7" id="KW-1185">Reference proteome</keyword>
<reference evidence="6 7" key="1">
    <citation type="submission" date="2017-08" db="EMBL/GenBank/DDBJ databases">
        <title>Complete genome of Colwellia sp. NB097-1, a psychrophile bacterium ioslated from Bering Sea.</title>
        <authorList>
            <person name="Chen X."/>
        </authorList>
    </citation>
    <scope>NUCLEOTIDE SEQUENCE [LARGE SCALE GENOMIC DNA]</scope>
    <source>
        <strain evidence="6 7">NB097-1</strain>
    </source>
</reference>
<feature type="domain" description="Pirin N-terminal" evidence="4">
    <location>
        <begin position="11"/>
        <end position="118"/>
    </location>
</feature>
<dbReference type="Pfam" id="PF17954">
    <property type="entry name" value="Pirin_C_2"/>
    <property type="match status" value="1"/>
</dbReference>
<dbReference type="CDD" id="cd02910">
    <property type="entry name" value="cupin_Yhhw_N"/>
    <property type="match status" value="1"/>
</dbReference>
<dbReference type="InterPro" id="IPR012093">
    <property type="entry name" value="Pirin"/>
</dbReference>
<dbReference type="PANTHER" id="PTHR43212:SF3">
    <property type="entry name" value="QUERCETIN 2,3-DIOXYGENASE"/>
    <property type="match status" value="1"/>
</dbReference>
<evidence type="ECO:0000259" key="5">
    <source>
        <dbReference type="Pfam" id="PF17954"/>
    </source>
</evidence>
<comment type="cofactor">
    <cofactor evidence="2">
        <name>Fe cation</name>
        <dbReference type="ChEBI" id="CHEBI:24875"/>
    </cofactor>
    <text evidence="2">Binds 1 Fe cation per subunit.</text>
</comment>
<sequence>MIKHYPFQQLGKAKHGWLTANHHFSFAQYYNPRRMGFGHLRVINDDWIAPNTGFPEHPHKNMEIITFIRSGAITHQDSRGNQGVTSAGEVQVMSAGKGIRHSEYNHSNKPTTLFQIWIEPNKQNVAPRWDSMKYPKTVNNSSLPMVVSGYEEDRHQTLFIQQQARIFAGKINKGVEVEHEITHQAYVIASQGAFTLVDGKQSVNMAKGDGAEITQQKFITIKALKDSEIIIIDTP</sequence>
<dbReference type="SUPFAM" id="SSF51182">
    <property type="entry name" value="RmlC-like cupins"/>
    <property type="match status" value="1"/>
</dbReference>
<dbReference type="RefSeq" id="WP_081150486.1">
    <property type="nucleotide sequence ID" value="NZ_CP020465.1"/>
</dbReference>
<dbReference type="InterPro" id="IPR011051">
    <property type="entry name" value="RmlC_Cupin_sf"/>
</dbReference>
<feature type="binding site" evidence="2">
    <location>
        <position position="57"/>
    </location>
    <ligand>
        <name>Fe cation</name>
        <dbReference type="ChEBI" id="CHEBI:24875"/>
    </ligand>
</feature>
<protein>
    <submittedName>
        <fullName evidence="6">Pirin family protein</fullName>
    </submittedName>
</protein>
<dbReference type="PANTHER" id="PTHR43212">
    <property type="entry name" value="QUERCETIN 2,3-DIOXYGENASE"/>
    <property type="match status" value="1"/>
</dbReference>
<evidence type="ECO:0000256" key="3">
    <source>
        <dbReference type="RuleBase" id="RU003457"/>
    </source>
</evidence>
<dbReference type="InterPro" id="IPR014710">
    <property type="entry name" value="RmlC-like_jellyroll"/>
</dbReference>
<keyword evidence="2" id="KW-0408">Iron</keyword>
<evidence type="ECO:0000313" key="6">
    <source>
        <dbReference type="EMBL" id="ASP47645.1"/>
    </source>
</evidence>
<organism evidence="6 7">
    <name type="scientific">Cognaticolwellia beringensis</name>
    <dbReference type="NCBI Taxonomy" id="1967665"/>
    <lineage>
        <taxon>Bacteria</taxon>
        <taxon>Pseudomonadati</taxon>
        <taxon>Pseudomonadota</taxon>
        <taxon>Gammaproteobacteria</taxon>
        <taxon>Alteromonadales</taxon>
        <taxon>Colwelliaceae</taxon>
        <taxon>Cognaticolwellia</taxon>
    </lineage>
</organism>
<dbReference type="InterPro" id="IPR041602">
    <property type="entry name" value="Quercetinase_C"/>
</dbReference>
<keyword evidence="2" id="KW-0479">Metal-binding</keyword>
<comment type="similarity">
    <text evidence="1 3">Belongs to the pirin family.</text>
</comment>
<name>A0A222G6Y8_9GAMM</name>
<gene>
    <name evidence="6" type="ORF">B5D82_07695</name>
</gene>
<accession>A0A222G6Y8</accession>
<feature type="binding site" evidence="2">
    <location>
        <position position="101"/>
    </location>
    <ligand>
        <name>Fe cation</name>
        <dbReference type="ChEBI" id="CHEBI:24875"/>
    </ligand>
</feature>
<dbReference type="EMBL" id="CP020465">
    <property type="protein sequence ID" value="ASP47645.1"/>
    <property type="molecule type" value="Genomic_DNA"/>
</dbReference>